<sequence length="53" mass="6159">MKFSRSAQVNADRAAYRTRFSSLLKIIDASMTNHPGISLTWTWYMIPFPPRKV</sequence>
<protein>
    <submittedName>
        <fullName evidence="1">Uncharacterized protein</fullName>
    </submittedName>
</protein>
<comment type="caution">
    <text evidence="1">The sequence shown here is derived from an EMBL/GenBank/DDBJ whole genome shotgun (WGS) entry which is preliminary data.</text>
</comment>
<keyword evidence="2" id="KW-1185">Reference proteome</keyword>
<accession>A0AAW2GNL6</accession>
<gene>
    <name evidence="1" type="ORF">PUN28_003428</name>
</gene>
<reference evidence="1 2" key="1">
    <citation type="submission" date="2023-03" db="EMBL/GenBank/DDBJ databases">
        <title>High recombination rates correlate with genetic variation in Cardiocondyla obscurior ants.</title>
        <authorList>
            <person name="Errbii M."/>
        </authorList>
    </citation>
    <scope>NUCLEOTIDE SEQUENCE [LARGE SCALE GENOMIC DNA]</scope>
    <source>
        <strain evidence="1">Alpha-2009</strain>
        <tissue evidence="1">Whole body</tissue>
    </source>
</reference>
<proteinExistence type="predicted"/>
<dbReference type="AlphaFoldDB" id="A0AAW2GNL6"/>
<name>A0AAW2GNL6_9HYME</name>
<dbReference type="Proteomes" id="UP001430953">
    <property type="component" value="Unassembled WGS sequence"/>
</dbReference>
<dbReference type="EMBL" id="JADYXP020000003">
    <property type="protein sequence ID" value="KAL0128167.1"/>
    <property type="molecule type" value="Genomic_DNA"/>
</dbReference>
<evidence type="ECO:0000313" key="2">
    <source>
        <dbReference type="Proteomes" id="UP001430953"/>
    </source>
</evidence>
<organism evidence="1 2">
    <name type="scientific">Cardiocondyla obscurior</name>
    <dbReference type="NCBI Taxonomy" id="286306"/>
    <lineage>
        <taxon>Eukaryota</taxon>
        <taxon>Metazoa</taxon>
        <taxon>Ecdysozoa</taxon>
        <taxon>Arthropoda</taxon>
        <taxon>Hexapoda</taxon>
        <taxon>Insecta</taxon>
        <taxon>Pterygota</taxon>
        <taxon>Neoptera</taxon>
        <taxon>Endopterygota</taxon>
        <taxon>Hymenoptera</taxon>
        <taxon>Apocrita</taxon>
        <taxon>Aculeata</taxon>
        <taxon>Formicoidea</taxon>
        <taxon>Formicidae</taxon>
        <taxon>Myrmicinae</taxon>
        <taxon>Cardiocondyla</taxon>
    </lineage>
</organism>
<evidence type="ECO:0000313" key="1">
    <source>
        <dbReference type="EMBL" id="KAL0128167.1"/>
    </source>
</evidence>